<dbReference type="RefSeq" id="WP_351960826.1">
    <property type="nucleotide sequence ID" value="NZ_JBEOZM010000022.1"/>
</dbReference>
<sequence>MPEMYFDVRWPDDTTQRCYSPSTVVEEYFTAGDTYELADFLERSRTALGIAGERVREKFGFSCTGASGQLEQIEETVRHRAFPADSKVTVEALLDADGIPR</sequence>
<keyword evidence="2" id="KW-1185">Reference proteome</keyword>
<comment type="caution">
    <text evidence="1">The sequence shown here is derived from an EMBL/GenBank/DDBJ whole genome shotgun (WGS) entry which is preliminary data.</text>
</comment>
<evidence type="ECO:0000313" key="1">
    <source>
        <dbReference type="EMBL" id="MER6272509.1"/>
    </source>
</evidence>
<accession>A0ABV1TS17</accession>
<name>A0ABV1TS17_9ACTN</name>
<reference evidence="1 2" key="1">
    <citation type="submission" date="2024-06" db="EMBL/GenBank/DDBJ databases">
        <title>The Natural Products Discovery Center: Release of the First 8490 Sequenced Strains for Exploring Actinobacteria Biosynthetic Diversity.</title>
        <authorList>
            <person name="Kalkreuter E."/>
            <person name="Kautsar S.A."/>
            <person name="Yang D."/>
            <person name="Bader C.D."/>
            <person name="Teijaro C.N."/>
            <person name="Fluegel L."/>
            <person name="Davis C.M."/>
            <person name="Simpson J.R."/>
            <person name="Lauterbach L."/>
            <person name="Steele A.D."/>
            <person name="Gui C."/>
            <person name="Meng S."/>
            <person name="Li G."/>
            <person name="Viehrig K."/>
            <person name="Ye F."/>
            <person name="Su P."/>
            <person name="Kiefer A.F."/>
            <person name="Nichols A."/>
            <person name="Cepeda A.J."/>
            <person name="Yan W."/>
            <person name="Fan B."/>
            <person name="Jiang Y."/>
            <person name="Adhikari A."/>
            <person name="Zheng C.-J."/>
            <person name="Schuster L."/>
            <person name="Cowan T.M."/>
            <person name="Smanski M.J."/>
            <person name="Chevrette M.G."/>
            <person name="De Carvalho L.P.S."/>
            <person name="Shen B."/>
        </authorList>
    </citation>
    <scope>NUCLEOTIDE SEQUENCE [LARGE SCALE GENOMIC DNA]</scope>
    <source>
        <strain evidence="1 2">NPDC001694</strain>
    </source>
</reference>
<dbReference type="InterPro" id="IPR023846">
    <property type="entry name" value="CHP04042_MSMEG0570"/>
</dbReference>
<organism evidence="1 2">
    <name type="scientific">Streptomyces sp. 900105755</name>
    <dbReference type="NCBI Taxonomy" id="3154389"/>
    <lineage>
        <taxon>Bacteria</taxon>
        <taxon>Bacillati</taxon>
        <taxon>Actinomycetota</taxon>
        <taxon>Actinomycetes</taxon>
        <taxon>Kitasatosporales</taxon>
        <taxon>Streptomycetaceae</taxon>
        <taxon>Streptomyces</taxon>
    </lineage>
</organism>
<evidence type="ECO:0000313" key="2">
    <source>
        <dbReference type="Proteomes" id="UP001490365"/>
    </source>
</evidence>
<proteinExistence type="predicted"/>
<dbReference type="EMBL" id="JBEOZM010000022">
    <property type="protein sequence ID" value="MER6272509.1"/>
    <property type="molecule type" value="Genomic_DNA"/>
</dbReference>
<protein>
    <submittedName>
        <fullName evidence="1">MSMEG_0570 family nitrogen starvation response protein</fullName>
    </submittedName>
</protein>
<dbReference type="Proteomes" id="UP001490365">
    <property type="component" value="Unassembled WGS sequence"/>
</dbReference>
<gene>
    <name evidence="1" type="ORF">ABT211_35345</name>
</gene>
<dbReference type="NCBIfam" id="TIGR04042">
    <property type="entry name" value="MSMEG_0570_fam"/>
    <property type="match status" value="1"/>
</dbReference>